<dbReference type="KEGG" id="vg:1449947"/>
<feature type="transmembrane region" description="Helical" evidence="1">
    <location>
        <begin position="179"/>
        <end position="197"/>
    </location>
</feature>
<feature type="transmembrane region" description="Helical" evidence="1">
    <location>
        <begin position="118"/>
        <end position="145"/>
    </location>
</feature>
<keyword evidence="1" id="KW-0812">Transmembrane</keyword>
<organismHost>
    <name type="scientific">Melanoplus sanguinipes</name>
    <name type="common">Migratory grasshopper</name>
    <dbReference type="NCBI Taxonomy" id="65742"/>
</organismHost>
<organism evidence="2 3">
    <name type="scientific">Melanoplus sanguinipes entomopoxvirus</name>
    <name type="common">MsEPV</name>
    <dbReference type="NCBI Taxonomy" id="83191"/>
    <lineage>
        <taxon>Viruses</taxon>
        <taxon>Varidnaviria</taxon>
        <taxon>Bamfordvirae</taxon>
        <taxon>Nucleocytoviricota</taxon>
        <taxon>Pokkesviricetes</taxon>
        <taxon>Chitovirales</taxon>
        <taxon>Poxviridae</taxon>
        <taxon>Entomopoxvirinae</taxon>
        <taxon>Deltaentomopoxvirus</taxon>
        <taxon>Deltaentomopoxvirus msanguinipes</taxon>
    </lineage>
</organism>
<protein>
    <submittedName>
        <fullName evidence="2">Uncharacterized protein</fullName>
    </submittedName>
</protein>
<dbReference type="Proteomes" id="UP000172353">
    <property type="component" value="Segment"/>
</dbReference>
<dbReference type="EMBL" id="AF063866">
    <property type="protein sequence ID" value="AAC97684.1"/>
    <property type="molecule type" value="Genomic_DNA"/>
</dbReference>
<accession>Q9YVS3</accession>
<proteinExistence type="predicted"/>
<evidence type="ECO:0000313" key="3">
    <source>
        <dbReference type="Proteomes" id="UP000172353"/>
    </source>
</evidence>
<evidence type="ECO:0000313" key="2">
    <source>
        <dbReference type="EMBL" id="AAC97684.1"/>
    </source>
</evidence>
<feature type="transmembrane region" description="Helical" evidence="1">
    <location>
        <begin position="152"/>
        <end position="173"/>
    </location>
</feature>
<evidence type="ECO:0000256" key="1">
    <source>
        <dbReference type="SAM" id="Phobius"/>
    </source>
</evidence>
<dbReference type="PIR" id="T28330">
    <property type="entry name" value="T28330"/>
</dbReference>
<reference evidence="2 3" key="1">
    <citation type="journal article" date="1999" name="J. Virol.">
        <title>The genome of Melanoplus sanguinipes entomopoxvirus.</title>
        <authorList>
            <person name="Afonso C.L."/>
            <person name="Tulman E.R."/>
            <person name="Lu Z."/>
            <person name="Oma E."/>
            <person name="Kutish G.F."/>
            <person name="Rock D.L."/>
        </authorList>
    </citation>
    <scope>NUCLEOTIDE SEQUENCE [LARGE SCALE GENOMIC DNA]</scope>
    <source>
        <strain evidence="2">Tucson</strain>
    </source>
</reference>
<dbReference type="GeneID" id="1449947"/>
<keyword evidence="1" id="KW-1133">Transmembrane helix</keyword>
<gene>
    <name evidence="2" type="primary">MSV169</name>
</gene>
<name>Q9YVS3_MSEPV</name>
<dbReference type="RefSeq" id="NP_048240.1">
    <property type="nucleotide sequence ID" value="NC_001993.1"/>
</dbReference>
<sequence>MEYIFLNNNNTYTAGYSYGIKPQFVTPLTSTTNVQNEDDHNINTIKPDKSSTIENNENNATRTTENVSPQSVDMSIFNDGDSYIPDFFLSNISDTIFLIFISTAAIIAASKIDNINVSYLIIAAISLLISTEYGISISIVLFAIIMANNANAFILVLVVISLVHIFVPIPWLITDSFNYNYLLQGILGLLTLLAINYKKLVIYYAIPKETTTVFKNATAAMSNESTIISY</sequence>
<keyword evidence="1" id="KW-0472">Membrane</keyword>
<feature type="transmembrane region" description="Helical" evidence="1">
    <location>
        <begin position="95"/>
        <end position="112"/>
    </location>
</feature>
<keyword evidence="3" id="KW-1185">Reference proteome</keyword>
<dbReference type="OrthoDB" id="16835at10239"/>